<dbReference type="STRING" id="255247.ABE41_006410"/>
<dbReference type="Pfam" id="PF00378">
    <property type="entry name" value="ECH_1"/>
    <property type="match status" value="1"/>
</dbReference>
<dbReference type="InterPro" id="IPR001753">
    <property type="entry name" value="Enoyl-CoA_hydra/iso"/>
</dbReference>
<dbReference type="InterPro" id="IPR018376">
    <property type="entry name" value="Enoyl-CoA_hyd/isom_CS"/>
</dbReference>
<keyword evidence="3" id="KW-1185">Reference proteome</keyword>
<comment type="similarity">
    <text evidence="1">Belongs to the enoyl-CoA hydratase/isomerase family.</text>
</comment>
<dbReference type="Proteomes" id="UP000077412">
    <property type="component" value="Chromosome"/>
</dbReference>
<protein>
    <recommendedName>
        <fullName evidence="4">1,4-dihydroxy-6-naphthoate synthase</fullName>
    </recommendedName>
</protein>
<dbReference type="GO" id="GO:0009234">
    <property type="term" value="P:menaquinone biosynthetic process"/>
    <property type="evidence" value="ECO:0007669"/>
    <property type="project" value="TreeGrafter"/>
</dbReference>
<dbReference type="PROSITE" id="PS00166">
    <property type="entry name" value="ENOYL_COA_HYDRATASE"/>
    <property type="match status" value="1"/>
</dbReference>
<evidence type="ECO:0000256" key="1">
    <source>
        <dbReference type="RuleBase" id="RU003707"/>
    </source>
</evidence>
<dbReference type="KEGG" id="far:ABE41_006410"/>
<evidence type="ECO:0000313" key="2">
    <source>
        <dbReference type="EMBL" id="ANX11634.1"/>
    </source>
</evidence>
<organism evidence="2 3">
    <name type="scientific">Fictibacillus arsenicus</name>
    <dbReference type="NCBI Taxonomy" id="255247"/>
    <lineage>
        <taxon>Bacteria</taxon>
        <taxon>Bacillati</taxon>
        <taxon>Bacillota</taxon>
        <taxon>Bacilli</taxon>
        <taxon>Bacillales</taxon>
        <taxon>Fictibacillaceae</taxon>
        <taxon>Fictibacillus</taxon>
    </lineage>
</organism>
<accession>A0A1B1Z2K4</accession>
<name>A0A1B1Z2K4_9BACL</name>
<sequence length="322" mass="36534">MNSDHFLHPTQPGEANFEKVKYEKKDMVATITINRPEVYNCLNFQTLREMTRAFELASWDDEVGVVVLTGAGDKAFCTGADMKEQNNDILERPRNYWKWMGVFIEAHEKLMNIGKPTIARLNGITVGGGNEFNMNCDLAVMADHAYIRQVGNSHGSVAAGGATQWLPIMVGDRRAREILWLNEEISAEKALEWGLVNEVVPMSQLDDAVDRMAKKLLNKLPECVRYTKEQTNYWKKMSLNQTVGHARDWLTVHTSAFETHEAMRAFNEKRKPDYMMLRNRAANGDSSEHLWGAPMVECHECGTKDLPEHFNHCGKCGSPLTK</sequence>
<dbReference type="CDD" id="cd06558">
    <property type="entry name" value="crotonase-like"/>
    <property type="match status" value="1"/>
</dbReference>
<gene>
    <name evidence="2" type="ORF">ABE41_006410</name>
</gene>
<reference evidence="2 3" key="1">
    <citation type="submission" date="2016-08" db="EMBL/GenBank/DDBJ databases">
        <title>Complete genome sequence of Fictibacillus arsenicus G25-54, a strain with toxicity to nematodes and a potential arsenic-resistance activity.</title>
        <authorList>
            <person name="Zheng Z."/>
        </authorList>
    </citation>
    <scope>NUCLEOTIDE SEQUENCE [LARGE SCALE GENOMIC DNA]</scope>
    <source>
        <strain evidence="2 3">G25-54</strain>
    </source>
</reference>
<dbReference type="PANTHER" id="PTHR43113:SF1">
    <property type="entry name" value="1,4-DIHYDROXY-2-NAPHTHOYL-COA SYNTHASE, PEROXISOMAL"/>
    <property type="match status" value="1"/>
</dbReference>
<dbReference type="AlphaFoldDB" id="A0A1B1Z2K4"/>
<dbReference type="GO" id="GO:0008935">
    <property type="term" value="F:1,4-dihydroxy-2-naphthoyl-CoA synthase activity"/>
    <property type="evidence" value="ECO:0007669"/>
    <property type="project" value="TreeGrafter"/>
</dbReference>
<dbReference type="RefSeq" id="WP_066287712.1">
    <property type="nucleotide sequence ID" value="NZ_CP016761.1"/>
</dbReference>
<proteinExistence type="inferred from homology"/>
<dbReference type="EMBL" id="CP016761">
    <property type="protein sequence ID" value="ANX11634.1"/>
    <property type="molecule type" value="Genomic_DNA"/>
</dbReference>
<dbReference type="InterPro" id="IPR029045">
    <property type="entry name" value="ClpP/crotonase-like_dom_sf"/>
</dbReference>
<dbReference type="SUPFAM" id="SSF52096">
    <property type="entry name" value="ClpP/crotonase"/>
    <property type="match status" value="1"/>
</dbReference>
<evidence type="ECO:0008006" key="4">
    <source>
        <dbReference type="Google" id="ProtNLM"/>
    </source>
</evidence>
<dbReference type="Gene3D" id="3.90.226.10">
    <property type="entry name" value="2-enoyl-CoA Hydratase, Chain A, domain 1"/>
    <property type="match status" value="1"/>
</dbReference>
<dbReference type="GO" id="GO:0005829">
    <property type="term" value="C:cytosol"/>
    <property type="evidence" value="ECO:0007669"/>
    <property type="project" value="TreeGrafter"/>
</dbReference>
<evidence type="ECO:0000313" key="3">
    <source>
        <dbReference type="Proteomes" id="UP000077412"/>
    </source>
</evidence>
<dbReference type="PANTHER" id="PTHR43113">
    <property type="entry name" value="NUCLEOSIDE-DIPHOSPHATE-SUGAR EPIMERASE"/>
    <property type="match status" value="1"/>
</dbReference>